<keyword evidence="2" id="KW-1185">Reference proteome</keyword>
<comment type="caution">
    <text evidence="1">The sequence shown here is derived from an EMBL/GenBank/DDBJ whole genome shotgun (WGS) entry which is preliminary data.</text>
</comment>
<evidence type="ECO:0000313" key="2">
    <source>
        <dbReference type="Proteomes" id="UP001589858"/>
    </source>
</evidence>
<name>A0ABV6S925_9SPHN</name>
<proteinExistence type="predicted"/>
<dbReference type="InterPro" id="IPR032710">
    <property type="entry name" value="NTF2-like_dom_sf"/>
</dbReference>
<protein>
    <submittedName>
        <fullName evidence="1">Uncharacterized protein</fullName>
    </submittedName>
</protein>
<sequence>MRCAAGNSPVWDGSGHYDDAWMRVDKGWRIVWRTCRAIGWTGNPGVQDPTAGLTLRLDLVALREEAQGGRIGLPCSSRIGLRVRSGRERQLFDRCGDFGFGRDGLGVNGFGLVGKGGHVAFSKNDVAACSEIERKQRKHGYLNLKVVLQCNI</sequence>
<dbReference type="EMBL" id="JBHLTM010000055">
    <property type="protein sequence ID" value="MFC0685744.1"/>
    <property type="molecule type" value="Genomic_DNA"/>
</dbReference>
<dbReference type="RefSeq" id="WP_267219168.1">
    <property type="nucleotide sequence ID" value="NZ_JAPCWC010000003.1"/>
</dbReference>
<evidence type="ECO:0000313" key="1">
    <source>
        <dbReference type="EMBL" id="MFC0685744.1"/>
    </source>
</evidence>
<dbReference type="SUPFAM" id="SSF54427">
    <property type="entry name" value="NTF2-like"/>
    <property type="match status" value="1"/>
</dbReference>
<organism evidence="1 2">
    <name type="scientific">Novosphingobium clariflavum</name>
    <dbReference type="NCBI Taxonomy" id="2029884"/>
    <lineage>
        <taxon>Bacteria</taxon>
        <taxon>Pseudomonadati</taxon>
        <taxon>Pseudomonadota</taxon>
        <taxon>Alphaproteobacteria</taxon>
        <taxon>Sphingomonadales</taxon>
        <taxon>Sphingomonadaceae</taxon>
        <taxon>Novosphingobium</taxon>
    </lineage>
</organism>
<reference evidence="1 2" key="1">
    <citation type="submission" date="2024-09" db="EMBL/GenBank/DDBJ databases">
        <authorList>
            <person name="Sun Q."/>
            <person name="Mori K."/>
        </authorList>
    </citation>
    <scope>NUCLEOTIDE SEQUENCE [LARGE SCALE GENOMIC DNA]</scope>
    <source>
        <strain evidence="1 2">CICC 11035S</strain>
    </source>
</reference>
<accession>A0ABV6S925</accession>
<dbReference type="Proteomes" id="UP001589858">
    <property type="component" value="Unassembled WGS sequence"/>
</dbReference>
<gene>
    <name evidence="1" type="ORF">ACFFF8_14170</name>
</gene>